<dbReference type="Pfam" id="PF09341">
    <property type="entry name" value="Pcc1"/>
    <property type="match status" value="1"/>
</dbReference>
<dbReference type="GeneID" id="139182108"/>
<evidence type="ECO:0000313" key="4">
    <source>
        <dbReference type="RefSeq" id="XP_070641675.1"/>
    </source>
</evidence>
<feature type="region of interest" description="Disordered" evidence="2">
    <location>
        <begin position="89"/>
        <end position="166"/>
    </location>
</feature>
<feature type="compositionally biased region" description="Low complexity" evidence="2">
    <location>
        <begin position="128"/>
        <end position="148"/>
    </location>
</feature>
<dbReference type="PANTHER" id="PTHR31283">
    <property type="entry name" value="EKC/KEOPS COMPLEX SUBUNIT PCC1 FAMILY MEMBER"/>
    <property type="match status" value="1"/>
</dbReference>
<gene>
    <name evidence="4" type="primary">LOC139182108</name>
</gene>
<dbReference type="InterPro" id="IPR015419">
    <property type="entry name" value="CTAG/Pcc1"/>
</dbReference>
<organism evidence="3 4">
    <name type="scientific">Bos indicus</name>
    <name type="common">Zebu</name>
    <dbReference type="NCBI Taxonomy" id="9915"/>
    <lineage>
        <taxon>Eukaryota</taxon>
        <taxon>Metazoa</taxon>
        <taxon>Chordata</taxon>
        <taxon>Craniata</taxon>
        <taxon>Vertebrata</taxon>
        <taxon>Euteleostomi</taxon>
        <taxon>Mammalia</taxon>
        <taxon>Eutheria</taxon>
        <taxon>Laurasiatheria</taxon>
        <taxon>Artiodactyla</taxon>
        <taxon>Ruminantia</taxon>
        <taxon>Pecora</taxon>
        <taxon>Bovidae</taxon>
        <taxon>Bovinae</taxon>
        <taxon>Bos</taxon>
    </lineage>
</organism>
<keyword evidence="3" id="KW-1185">Reference proteome</keyword>
<name>A0ABM4S1K4_BOSIN</name>
<reference evidence="4" key="1">
    <citation type="submission" date="2025-08" db="UniProtKB">
        <authorList>
            <consortium name="RefSeq"/>
        </authorList>
    </citation>
    <scope>IDENTIFICATION</scope>
    <source>
        <tissue evidence="4">Blood</tissue>
    </source>
</reference>
<evidence type="ECO:0000256" key="2">
    <source>
        <dbReference type="SAM" id="MobiDB-lite"/>
    </source>
</evidence>
<sequence length="260" mass="27193">MAGETVPDGDGPAVMSTGKMAAAELRIVEEMLLAARTAELGCGQQRCQLHREQESVKLLVWAPRQEWQGGGRQTGPPRPRLRWRCTGRKEPEGLATPGGAGGQDDPDDPAGPGDAVSRGVHGGAGDLAGPRGPSAAGESGGAAAAIPHIPGPSHAPGPGGDTPPGAAVLSNRAVQFSLTVPFASYVDAGLARHFLTVRTQLRGPIRKELDVNGRMLVLRLTAEDPGLLQNSIVFCLEQLSLVMRSLQHFGGRVSRHRRGV</sequence>
<dbReference type="PANTHER" id="PTHR31283:SF5">
    <property type="entry name" value="EKC_KEOPS COMPLEX SUBUNIT LAGE3"/>
    <property type="match status" value="1"/>
</dbReference>
<comment type="similarity">
    <text evidence="1">Belongs to the CTAG/PCC1 family.</text>
</comment>
<protein>
    <submittedName>
        <fullName evidence="4">EKC/KEOPS complex subunit LAGE3-like</fullName>
    </submittedName>
</protein>
<dbReference type="Gene3D" id="3.30.310.50">
    <property type="entry name" value="Alpha-D-phosphohexomutase, C-terminal domain"/>
    <property type="match status" value="1"/>
</dbReference>
<dbReference type="Proteomes" id="UP001652663">
    <property type="component" value="Unplaced"/>
</dbReference>
<evidence type="ECO:0000313" key="3">
    <source>
        <dbReference type="Proteomes" id="UP001652663"/>
    </source>
</evidence>
<accession>A0ABM4S1K4</accession>
<dbReference type="RefSeq" id="XP_070641675.1">
    <property type="nucleotide sequence ID" value="XM_070785574.1"/>
</dbReference>
<proteinExistence type="inferred from homology"/>
<evidence type="ECO:0000256" key="1">
    <source>
        <dbReference type="ARBA" id="ARBA00007073"/>
    </source>
</evidence>